<name>A0A0E9U857_ANGAN</name>
<dbReference type="EMBL" id="GBXM01047434">
    <property type="protein sequence ID" value="JAH61143.1"/>
    <property type="molecule type" value="Transcribed_RNA"/>
</dbReference>
<evidence type="ECO:0000313" key="1">
    <source>
        <dbReference type="EMBL" id="JAH61143.1"/>
    </source>
</evidence>
<proteinExistence type="predicted"/>
<sequence>MMLLSDCITMCLALSILPHSKRPTQYSQKRLLN</sequence>
<protein>
    <submittedName>
        <fullName evidence="1">Uncharacterized protein</fullName>
    </submittedName>
</protein>
<organism evidence="1">
    <name type="scientific">Anguilla anguilla</name>
    <name type="common">European freshwater eel</name>
    <name type="synonym">Muraena anguilla</name>
    <dbReference type="NCBI Taxonomy" id="7936"/>
    <lineage>
        <taxon>Eukaryota</taxon>
        <taxon>Metazoa</taxon>
        <taxon>Chordata</taxon>
        <taxon>Craniata</taxon>
        <taxon>Vertebrata</taxon>
        <taxon>Euteleostomi</taxon>
        <taxon>Actinopterygii</taxon>
        <taxon>Neopterygii</taxon>
        <taxon>Teleostei</taxon>
        <taxon>Anguilliformes</taxon>
        <taxon>Anguillidae</taxon>
        <taxon>Anguilla</taxon>
    </lineage>
</organism>
<reference evidence="1" key="1">
    <citation type="submission" date="2014-11" db="EMBL/GenBank/DDBJ databases">
        <authorList>
            <person name="Amaro Gonzalez C."/>
        </authorList>
    </citation>
    <scope>NUCLEOTIDE SEQUENCE</scope>
</reference>
<dbReference type="AlphaFoldDB" id="A0A0E9U857"/>
<reference evidence="1" key="2">
    <citation type="journal article" date="2015" name="Fish Shellfish Immunol.">
        <title>Early steps in the European eel (Anguilla anguilla)-Vibrio vulnificus interaction in the gills: Role of the RtxA13 toxin.</title>
        <authorList>
            <person name="Callol A."/>
            <person name="Pajuelo D."/>
            <person name="Ebbesson L."/>
            <person name="Teles M."/>
            <person name="MacKenzie S."/>
            <person name="Amaro C."/>
        </authorList>
    </citation>
    <scope>NUCLEOTIDE SEQUENCE</scope>
</reference>
<accession>A0A0E9U857</accession>